<proteinExistence type="inferred from homology"/>
<keyword evidence="9" id="KW-0175">Coiled coil</keyword>
<reference evidence="14" key="1">
    <citation type="submission" date="2019-03" db="EMBL/GenBank/DDBJ databases">
        <title>Snf2 controls pulcherriminic acid biosynthesis and connects pigmentation and antifungal activity of the yeast Metschnikowia pulcherrima.</title>
        <authorList>
            <person name="Gore-Lloyd D."/>
            <person name="Sumann I."/>
            <person name="Brachmann A.O."/>
            <person name="Schneeberger K."/>
            <person name="Ortiz-Merino R.A."/>
            <person name="Moreno-Beltran M."/>
            <person name="Schlaefli M."/>
            <person name="Kirner P."/>
            <person name="Santos Kron A."/>
            <person name="Wolfe K.H."/>
            <person name="Piel J."/>
            <person name="Ahrens C.H."/>
            <person name="Henk D."/>
            <person name="Freimoser F.M."/>
        </authorList>
    </citation>
    <scope>NUCLEOTIDE SEQUENCE [LARGE SCALE GENOMIC DNA]</scope>
    <source>
        <strain evidence="14">APC 1.2</strain>
    </source>
</reference>
<dbReference type="GO" id="GO:0016787">
    <property type="term" value="F:hydrolase activity"/>
    <property type="evidence" value="ECO:0007669"/>
    <property type="project" value="UniProtKB-KW"/>
</dbReference>
<keyword evidence="4 10" id="KW-0540">Nuclease</keyword>
<evidence type="ECO:0000313" key="14">
    <source>
        <dbReference type="Proteomes" id="UP000292447"/>
    </source>
</evidence>
<keyword evidence="14" id="KW-1185">Reference proteome</keyword>
<comment type="subcellular location">
    <subcellularLocation>
        <location evidence="1">Cytoplasm</location>
    </subcellularLocation>
</comment>
<dbReference type="GO" id="GO:0036503">
    <property type="term" value="P:ERAD pathway"/>
    <property type="evidence" value="ECO:0007669"/>
    <property type="project" value="TreeGrafter"/>
</dbReference>
<evidence type="ECO:0000256" key="7">
    <source>
        <dbReference type="ARBA" id="ARBA00022801"/>
    </source>
</evidence>
<dbReference type="GO" id="GO:0005737">
    <property type="term" value="C:cytoplasm"/>
    <property type="evidence" value="ECO:0007669"/>
    <property type="project" value="UniProtKB-SubCell"/>
</dbReference>
<dbReference type="Gene3D" id="1.25.40.20">
    <property type="entry name" value="Ankyrin repeat-containing domain"/>
    <property type="match status" value="1"/>
</dbReference>
<comment type="similarity">
    <text evidence="2 10">Belongs to the ANKZF1/VMS1 family.</text>
</comment>
<evidence type="ECO:0000256" key="4">
    <source>
        <dbReference type="ARBA" id="ARBA00022722"/>
    </source>
</evidence>
<evidence type="ECO:0000256" key="6">
    <source>
        <dbReference type="ARBA" id="ARBA00022759"/>
    </source>
</evidence>
<name>A0A4P6XNT9_9ASCO</name>
<evidence type="ECO:0000256" key="2">
    <source>
        <dbReference type="ARBA" id="ARBA00009262"/>
    </source>
</evidence>
<accession>A0A4P6XNT9</accession>
<evidence type="ECO:0000256" key="3">
    <source>
        <dbReference type="ARBA" id="ARBA00022490"/>
    </source>
</evidence>
<feature type="domain" description="VLRF1" evidence="12">
    <location>
        <begin position="237"/>
        <end position="399"/>
    </location>
</feature>
<keyword evidence="3 10" id="KW-0963">Cytoplasm</keyword>
<dbReference type="GO" id="GO:0004519">
    <property type="term" value="F:endonuclease activity"/>
    <property type="evidence" value="ECO:0007669"/>
    <property type="project" value="UniProtKB-KW"/>
</dbReference>
<evidence type="ECO:0000259" key="12">
    <source>
        <dbReference type="PROSITE" id="PS52044"/>
    </source>
</evidence>
<keyword evidence="5" id="KW-0677">Repeat</keyword>
<feature type="active site" evidence="10">
    <location>
        <position position="300"/>
    </location>
</feature>
<dbReference type="PANTHER" id="PTHR16036">
    <property type="entry name" value="ANKYRIN REPEAT AND ZINC FINGER DOMAIN-CONTAINING PROTEIN 1"/>
    <property type="match status" value="1"/>
</dbReference>
<dbReference type="AlphaFoldDB" id="A0A4P6XNT9"/>
<feature type="compositionally biased region" description="Basic and acidic residues" evidence="11">
    <location>
        <begin position="572"/>
        <end position="586"/>
    </location>
</feature>
<feature type="region of interest" description="Disordered" evidence="11">
    <location>
        <begin position="292"/>
        <end position="317"/>
    </location>
</feature>
<evidence type="ECO:0000256" key="5">
    <source>
        <dbReference type="ARBA" id="ARBA00022737"/>
    </source>
</evidence>
<comment type="domain">
    <text evidence="10">The VLRF1 domain mediates binding to the 60S ribosomal subunit.</text>
</comment>
<dbReference type="EMBL" id="CP034459">
    <property type="protein sequence ID" value="QBM89020.1"/>
    <property type="molecule type" value="Genomic_DNA"/>
</dbReference>
<evidence type="ECO:0000256" key="11">
    <source>
        <dbReference type="SAM" id="MobiDB-lite"/>
    </source>
</evidence>
<feature type="region of interest" description="Disordered" evidence="11">
    <location>
        <begin position="409"/>
        <end position="433"/>
    </location>
</feature>
<evidence type="ECO:0000256" key="1">
    <source>
        <dbReference type="ARBA" id="ARBA00004496"/>
    </source>
</evidence>
<gene>
    <name evidence="13" type="ORF">METSCH_D00790</name>
</gene>
<evidence type="ECO:0000256" key="9">
    <source>
        <dbReference type="ARBA" id="ARBA00023054"/>
    </source>
</evidence>
<dbReference type="InterPro" id="IPR041175">
    <property type="entry name" value="VLRF1/Vms1"/>
</dbReference>
<dbReference type="Pfam" id="PF18826">
    <property type="entry name" value="bVLRF1"/>
    <property type="match status" value="1"/>
</dbReference>
<protein>
    <recommendedName>
        <fullName evidence="12">VLRF1 domain-containing protein</fullName>
    </recommendedName>
</protein>
<dbReference type="STRING" id="2163413.A0A4P6XNT9"/>
<feature type="region of interest" description="Disordered" evidence="11">
    <location>
        <begin position="572"/>
        <end position="600"/>
    </location>
</feature>
<keyword evidence="8" id="KW-0040">ANK repeat</keyword>
<organism evidence="13 14">
    <name type="scientific">Metschnikowia aff. pulcherrima</name>
    <dbReference type="NCBI Taxonomy" id="2163413"/>
    <lineage>
        <taxon>Eukaryota</taxon>
        <taxon>Fungi</taxon>
        <taxon>Dikarya</taxon>
        <taxon>Ascomycota</taxon>
        <taxon>Saccharomycotina</taxon>
        <taxon>Pichiomycetes</taxon>
        <taxon>Metschnikowiaceae</taxon>
        <taxon>Metschnikowia</taxon>
    </lineage>
</organism>
<evidence type="ECO:0000313" key="13">
    <source>
        <dbReference type="EMBL" id="QBM89020.1"/>
    </source>
</evidence>
<dbReference type="Proteomes" id="UP000292447">
    <property type="component" value="Chromosome IV"/>
</dbReference>
<feature type="compositionally biased region" description="Basic and acidic residues" evidence="11">
    <location>
        <begin position="414"/>
        <end position="425"/>
    </location>
</feature>
<dbReference type="InterPro" id="IPR036770">
    <property type="entry name" value="Ankyrin_rpt-contain_sf"/>
</dbReference>
<sequence>MQLRQNARERTVMSISPVTLSNNFSYPHTTMNKDEQYVFDLKPELLDTLELLHFDGDLSIVKVDTPKAPEPEALIETATKVKPSIECSACHLVFDSCVSQNERNRHYKSDLHRLNLKRSLSGLTPLTDAEFEDFLETQSVESISGSEESDLDSDSDIMHDSLPTVFEKLSTGETPSEDANERQVSHLNTHSPFVILKSSMLQSSQGFGAYKAIFDDAALNSGDVVGALRNFNSPASKQGKSVLLMIGGGHFAGAVIAHQRVNTKGNAKNHKESVQSQKVSVIELKTFHRYTTRRKQGGSQSASDNARGKANSAGSSIRRYNEQALKKDVHDLLDSWKEYLSEAQHIFIRANGADNRKTLMGYEGSFLKQGDPRVKSFPFTTKRATLNEVKSSWVKLAYLSVIELPKAKKNTVKPHKEEKKSKSPELVEEPESDKHSRELVGLLKKSKAPLLINYLRANNLDVNLELTPKMQFGHAPTLLHYASWQGLQHMVRILLTHLKADPTILNVSGKTAYKVSNSRDVKGVFQICRKSLGEDYCDWEKAEVGPPKTSEEVAAESAREKELQRVENRKLIEEERAKKTDLEEKGSNIQSSGSLRSGRVLASVAETSGLTDQQKMRLMREQRARAAEARMKRGGQ</sequence>
<evidence type="ECO:0000256" key="8">
    <source>
        <dbReference type="ARBA" id="ARBA00023043"/>
    </source>
</evidence>
<dbReference type="PANTHER" id="PTHR16036:SF2">
    <property type="entry name" value="TRNA ENDONUCLEASE ANKZF1"/>
    <property type="match status" value="1"/>
</dbReference>
<evidence type="ECO:0000256" key="10">
    <source>
        <dbReference type="PROSITE-ProRule" id="PRU01389"/>
    </source>
</evidence>
<keyword evidence="6 10" id="KW-0255">Endonuclease</keyword>
<keyword evidence="7 10" id="KW-0378">Hydrolase</keyword>
<dbReference type="SUPFAM" id="SSF48403">
    <property type="entry name" value="Ankyrin repeat"/>
    <property type="match status" value="1"/>
</dbReference>
<dbReference type="PROSITE" id="PS52044">
    <property type="entry name" value="VLRF1"/>
    <property type="match status" value="1"/>
</dbReference>
<dbReference type="InterPro" id="IPR047139">
    <property type="entry name" value="ANKZ1/VMS1"/>
</dbReference>